<dbReference type="InParanoid" id="H8MFN4"/>
<keyword evidence="1" id="KW-0812">Transmembrane</keyword>
<dbReference type="InterPro" id="IPR025291">
    <property type="entry name" value="DUF4153"/>
</dbReference>
<feature type="transmembrane region" description="Helical" evidence="1">
    <location>
        <begin position="362"/>
        <end position="383"/>
    </location>
</feature>
<feature type="transmembrane region" description="Helical" evidence="1">
    <location>
        <begin position="395"/>
        <end position="415"/>
    </location>
</feature>
<keyword evidence="1" id="KW-0472">Membrane</keyword>
<sequence>MPPGVCILPSFRVLTRPRGADAMNPSVPLSPLPPSPAPSVTAPDRSVLPWVRAPRRMLAASLALGVLAEVLLERARWGLGFPLLVAALVGALASLGGREGWQRARPNAWLLAPLGLVSVFVAVRDSSWLLALNAMTAAVLLMMLSHFWAAGRVERLGLADYILVFFGSAAQSLLYPPVLVRDSVDVRGLKTHSRLLGALSRGLLLALPVLFVFGVLLQSADGIFSSTVQRMLSFDLDLDRLMWRGMGVAFGASVAAGVLGHALRRRATKELGDAEVASATPRLGLIEALTLIFAVNALFFVFAAFQVAYLFVGDASSPAAGYTFAEYARRGFFELVVVASLTLALVMALTRWTRRETRMAQTVFRAGTSLMVVLTLIILASAMRRLSLYEDAFGYTLLRVHTHVFMVALGAVLAWRAVTLWWKPERFAVGAFATALGSVLVLNFLNPEAFIVRHNLERYARTGSLDTEMFYDLSADAVPGLVLADSTLQETDRWRLGTVLKEHQERLSQGDSVPEWNVSRFLARRALLRSGAWSAPGPDGGN</sequence>
<reference evidence="3" key="2">
    <citation type="submission" date="2012-03" db="EMBL/GenBank/DDBJ databases">
        <title>Genome sequence of the fruiting myxobacterium Corallococcus coralloides DSM 2259.</title>
        <authorList>
            <person name="Huntley S."/>
            <person name="Zhang Y."/>
            <person name="Treuner-Lange A."/>
            <person name="Sensen C.W."/>
            <person name="Sogaard-Andersen L."/>
        </authorList>
    </citation>
    <scope>NUCLEOTIDE SEQUENCE [LARGE SCALE GENOMIC DNA]</scope>
    <source>
        <strain evidence="3">ATCC 25202 / DSM 2259 / NBRC 100086 / M2</strain>
    </source>
</reference>
<keyword evidence="1" id="KW-1133">Transmembrane helix</keyword>
<feature type="transmembrane region" description="Helical" evidence="1">
    <location>
        <begin position="332"/>
        <end position="350"/>
    </location>
</feature>
<dbReference type="STRING" id="1144275.COCOR_05764"/>
<feature type="transmembrane region" description="Helical" evidence="1">
    <location>
        <begin position="284"/>
        <end position="312"/>
    </location>
</feature>
<accession>H8MFN4</accession>
<dbReference type="Pfam" id="PF13687">
    <property type="entry name" value="DUF4153"/>
    <property type="match status" value="1"/>
</dbReference>
<protein>
    <submittedName>
        <fullName evidence="2">Uncharacterized protein</fullName>
    </submittedName>
</protein>
<dbReference type="EMBL" id="CP003389">
    <property type="protein sequence ID" value="AFE06561.1"/>
    <property type="molecule type" value="Genomic_DNA"/>
</dbReference>
<evidence type="ECO:0000313" key="2">
    <source>
        <dbReference type="EMBL" id="AFE06561.1"/>
    </source>
</evidence>
<feature type="transmembrane region" description="Helical" evidence="1">
    <location>
        <begin position="427"/>
        <end position="445"/>
    </location>
</feature>
<dbReference type="HOGENOM" id="CLU_025121_1_1_7"/>
<evidence type="ECO:0000313" key="3">
    <source>
        <dbReference type="Proteomes" id="UP000007587"/>
    </source>
</evidence>
<keyword evidence="3" id="KW-1185">Reference proteome</keyword>
<feature type="transmembrane region" description="Helical" evidence="1">
    <location>
        <begin position="241"/>
        <end position="263"/>
    </location>
</feature>
<dbReference type="AlphaFoldDB" id="H8MFN4"/>
<dbReference type="Proteomes" id="UP000007587">
    <property type="component" value="Chromosome"/>
</dbReference>
<feature type="transmembrane region" description="Helical" evidence="1">
    <location>
        <begin position="130"/>
        <end position="149"/>
    </location>
</feature>
<name>H8MFN4_CORCM</name>
<reference evidence="2 3" key="1">
    <citation type="journal article" date="2012" name="J. Bacteriol.">
        <title>Complete Genome Sequence of the Fruiting Myxobacterium Corallococcus coralloides DSM 2259.</title>
        <authorList>
            <person name="Huntley S."/>
            <person name="Zhang Y."/>
            <person name="Treuner-Lange A."/>
            <person name="Kneip S."/>
            <person name="Sensen C.W."/>
            <person name="Sogaard-Andersen L."/>
        </authorList>
    </citation>
    <scope>NUCLEOTIDE SEQUENCE [LARGE SCALE GENOMIC DNA]</scope>
    <source>
        <strain evidence="3">ATCC 25202 / DSM 2259 / NBRC 100086 / M2</strain>
    </source>
</reference>
<dbReference type="KEGG" id="ccx:COCOR_05764"/>
<proteinExistence type="predicted"/>
<dbReference type="eggNOG" id="COG2205">
    <property type="taxonomic scope" value="Bacteria"/>
</dbReference>
<feature type="transmembrane region" description="Helical" evidence="1">
    <location>
        <begin position="201"/>
        <end position="221"/>
    </location>
</feature>
<evidence type="ECO:0000256" key="1">
    <source>
        <dbReference type="SAM" id="Phobius"/>
    </source>
</evidence>
<gene>
    <name evidence="2" type="ordered locus">COCOR_05764</name>
</gene>
<feature type="transmembrane region" description="Helical" evidence="1">
    <location>
        <begin position="108"/>
        <end position="123"/>
    </location>
</feature>
<feature type="transmembrane region" description="Helical" evidence="1">
    <location>
        <begin position="79"/>
        <end position="96"/>
    </location>
</feature>
<organism evidence="2 3">
    <name type="scientific">Corallococcus coralloides (strain ATCC 25202 / DSM 2259 / NBRC 100086 / M2)</name>
    <name type="common">Myxococcus coralloides</name>
    <dbReference type="NCBI Taxonomy" id="1144275"/>
    <lineage>
        <taxon>Bacteria</taxon>
        <taxon>Pseudomonadati</taxon>
        <taxon>Myxococcota</taxon>
        <taxon>Myxococcia</taxon>
        <taxon>Myxococcales</taxon>
        <taxon>Cystobacterineae</taxon>
        <taxon>Myxococcaceae</taxon>
        <taxon>Corallococcus</taxon>
    </lineage>
</organism>